<dbReference type="Proteomes" id="UP000193244">
    <property type="component" value="Unassembled WGS sequence"/>
</dbReference>
<proteinExistence type="predicted"/>
<dbReference type="InterPro" id="IPR036170">
    <property type="entry name" value="YezG-like_sf"/>
</dbReference>
<evidence type="ECO:0000313" key="1">
    <source>
        <dbReference type="EMBL" id="SMG29122.1"/>
    </source>
</evidence>
<accession>A0A1X7JLN6</accession>
<dbReference type="STRING" id="150121.SAMN06296010_1542"/>
<gene>
    <name evidence="1" type="ORF">SAMN06296010_1542</name>
</gene>
<dbReference type="RefSeq" id="WP_139824805.1">
    <property type="nucleotide sequence ID" value="NZ_FXAY01000002.1"/>
</dbReference>
<keyword evidence="2" id="KW-1185">Reference proteome</keyword>
<dbReference type="EMBL" id="FXAY01000002">
    <property type="protein sequence ID" value="SMG29122.1"/>
    <property type="molecule type" value="Genomic_DNA"/>
</dbReference>
<protein>
    <submittedName>
        <fullName evidence="1">Uncharacterized protein</fullName>
    </submittedName>
</protein>
<dbReference type="OrthoDB" id="6957847at2"/>
<dbReference type="SUPFAM" id="SSF160424">
    <property type="entry name" value="BH3703-like"/>
    <property type="match status" value="1"/>
</dbReference>
<evidence type="ECO:0000313" key="2">
    <source>
        <dbReference type="Proteomes" id="UP000193244"/>
    </source>
</evidence>
<organism evidence="1 2">
    <name type="scientific">Agreia pratensis</name>
    <dbReference type="NCBI Taxonomy" id="150121"/>
    <lineage>
        <taxon>Bacteria</taxon>
        <taxon>Bacillati</taxon>
        <taxon>Actinomycetota</taxon>
        <taxon>Actinomycetes</taxon>
        <taxon>Micrococcales</taxon>
        <taxon>Microbacteriaceae</taxon>
        <taxon>Agreia</taxon>
    </lineage>
</organism>
<sequence>MSDETGLYAQKEAFNEVGVLLYRLLGDGDTRIQYVATLLAPVTYEYVDAYNPAGKLESPDGKFRSVRVSTELSKALAELRAASYREGAGTWFSIKITVTAAGAATAEYNYDEEPEWDAPVDSVAYVADQEKFPRDVDKQPEWLKQKLAEGRAALAARGK</sequence>
<name>A0A1X7JLN6_9MICO</name>
<reference evidence="2" key="1">
    <citation type="submission" date="2017-04" db="EMBL/GenBank/DDBJ databases">
        <authorList>
            <person name="Varghese N."/>
            <person name="Submissions S."/>
        </authorList>
    </citation>
    <scope>NUCLEOTIDE SEQUENCE [LARGE SCALE GENOMIC DNA]</scope>
    <source>
        <strain evidence="2">VKM Ac-2510</strain>
    </source>
</reference>
<dbReference type="AlphaFoldDB" id="A0A1X7JLN6"/>